<feature type="chain" id="PRO_5041989675" evidence="2">
    <location>
        <begin position="19"/>
        <end position="302"/>
    </location>
</feature>
<evidence type="ECO:0000313" key="3">
    <source>
        <dbReference type="EMBL" id="KAJ7763775.1"/>
    </source>
</evidence>
<name>A0AAD7JH58_9AGAR</name>
<feature type="region of interest" description="Disordered" evidence="1">
    <location>
        <begin position="203"/>
        <end position="238"/>
    </location>
</feature>
<accession>A0AAD7JH58</accession>
<proteinExistence type="predicted"/>
<comment type="caution">
    <text evidence="3">The sequence shown here is derived from an EMBL/GenBank/DDBJ whole genome shotgun (WGS) entry which is preliminary data.</text>
</comment>
<feature type="compositionally biased region" description="Basic and acidic residues" evidence="1">
    <location>
        <begin position="203"/>
        <end position="214"/>
    </location>
</feature>
<keyword evidence="4" id="KW-1185">Reference proteome</keyword>
<dbReference type="EMBL" id="JARKIB010000029">
    <property type="protein sequence ID" value="KAJ7763775.1"/>
    <property type="molecule type" value="Genomic_DNA"/>
</dbReference>
<sequence length="302" mass="32100">MLFLTFILAAMAVASATATPLLADRGETSTMDLRSGWNTDWGVGVCGGKNLEGRCYFFNAPPFTCVTVGQGFYSSGSFTIRGDIPCALHTSPLRADDAAAPLGTPPYPACQYPCVVPPLEVSVDGSTPSRRGEHFPGPANFRPDSAKALPRTGSENQRARPKTGSGLKVLGTTAFLPGSTHIFNEEKASAHAGKNDGRECAHFARKVEPDDRERAKGRKGTPRDQTPVPPKHSHGATAARVRSLQFTPRLGTAPRLKLRARVLVKPVSIPLRNAKSMPDDSGSRKITSSVEARALASLAQAA</sequence>
<keyword evidence="2" id="KW-0732">Signal</keyword>
<reference evidence="3" key="1">
    <citation type="submission" date="2023-03" db="EMBL/GenBank/DDBJ databases">
        <title>Massive genome expansion in bonnet fungi (Mycena s.s.) driven by repeated elements and novel gene families across ecological guilds.</title>
        <authorList>
            <consortium name="Lawrence Berkeley National Laboratory"/>
            <person name="Harder C.B."/>
            <person name="Miyauchi S."/>
            <person name="Viragh M."/>
            <person name="Kuo A."/>
            <person name="Thoen E."/>
            <person name="Andreopoulos B."/>
            <person name="Lu D."/>
            <person name="Skrede I."/>
            <person name="Drula E."/>
            <person name="Henrissat B."/>
            <person name="Morin E."/>
            <person name="Kohler A."/>
            <person name="Barry K."/>
            <person name="LaButti K."/>
            <person name="Morin E."/>
            <person name="Salamov A."/>
            <person name="Lipzen A."/>
            <person name="Mereny Z."/>
            <person name="Hegedus B."/>
            <person name="Baldrian P."/>
            <person name="Stursova M."/>
            <person name="Weitz H."/>
            <person name="Taylor A."/>
            <person name="Grigoriev I.V."/>
            <person name="Nagy L.G."/>
            <person name="Martin F."/>
            <person name="Kauserud H."/>
        </authorList>
    </citation>
    <scope>NUCLEOTIDE SEQUENCE</scope>
    <source>
        <strain evidence="3">CBHHK182m</strain>
    </source>
</reference>
<dbReference type="AlphaFoldDB" id="A0AAD7JH58"/>
<organism evidence="3 4">
    <name type="scientific">Mycena metata</name>
    <dbReference type="NCBI Taxonomy" id="1033252"/>
    <lineage>
        <taxon>Eukaryota</taxon>
        <taxon>Fungi</taxon>
        <taxon>Dikarya</taxon>
        <taxon>Basidiomycota</taxon>
        <taxon>Agaricomycotina</taxon>
        <taxon>Agaricomycetes</taxon>
        <taxon>Agaricomycetidae</taxon>
        <taxon>Agaricales</taxon>
        <taxon>Marasmiineae</taxon>
        <taxon>Mycenaceae</taxon>
        <taxon>Mycena</taxon>
    </lineage>
</organism>
<feature type="signal peptide" evidence="2">
    <location>
        <begin position="1"/>
        <end position="18"/>
    </location>
</feature>
<protein>
    <submittedName>
        <fullName evidence="3">Uncharacterized protein</fullName>
    </submittedName>
</protein>
<gene>
    <name evidence="3" type="ORF">B0H16DRAFT_1455030</name>
</gene>
<feature type="region of interest" description="Disordered" evidence="1">
    <location>
        <begin position="123"/>
        <end position="169"/>
    </location>
</feature>
<evidence type="ECO:0000256" key="1">
    <source>
        <dbReference type="SAM" id="MobiDB-lite"/>
    </source>
</evidence>
<evidence type="ECO:0000256" key="2">
    <source>
        <dbReference type="SAM" id="SignalP"/>
    </source>
</evidence>
<dbReference type="Proteomes" id="UP001215598">
    <property type="component" value="Unassembled WGS sequence"/>
</dbReference>
<evidence type="ECO:0000313" key="4">
    <source>
        <dbReference type="Proteomes" id="UP001215598"/>
    </source>
</evidence>